<evidence type="ECO:0000313" key="5">
    <source>
        <dbReference type="Proteomes" id="UP000663829"/>
    </source>
</evidence>
<evidence type="ECO:0000313" key="3">
    <source>
        <dbReference type="EMBL" id="CAF4358766.1"/>
    </source>
</evidence>
<evidence type="ECO:0000313" key="1">
    <source>
        <dbReference type="EMBL" id="CAF1565813.1"/>
    </source>
</evidence>
<comment type="caution">
    <text evidence="2">The sequence shown here is derived from an EMBL/GenBank/DDBJ whole genome shotgun (WGS) entry which is preliminary data.</text>
</comment>
<dbReference type="AlphaFoldDB" id="A0A816BSD1"/>
<dbReference type="Proteomes" id="UP000677228">
    <property type="component" value="Unassembled WGS sequence"/>
</dbReference>
<feature type="non-terminal residue" evidence="2">
    <location>
        <position position="154"/>
    </location>
</feature>
<gene>
    <name evidence="2" type="ORF">GPM918_LOCUS43244</name>
    <name evidence="1" type="ORF">OVA965_LOCUS40072</name>
    <name evidence="4" type="ORF">SRO942_LOCUS44678</name>
    <name evidence="3" type="ORF">TMI583_LOCUS41464</name>
</gene>
<proteinExistence type="predicted"/>
<keyword evidence="5" id="KW-1185">Reference proteome</keyword>
<dbReference type="EMBL" id="CAJNOK010042769">
    <property type="protein sequence ID" value="CAF1565813.1"/>
    <property type="molecule type" value="Genomic_DNA"/>
</dbReference>
<evidence type="ECO:0000313" key="4">
    <source>
        <dbReference type="EMBL" id="CAF4497877.1"/>
    </source>
</evidence>
<dbReference type="EMBL" id="CAJNOQ010038658">
    <property type="protein sequence ID" value="CAF1613267.1"/>
    <property type="molecule type" value="Genomic_DNA"/>
</dbReference>
<sequence length="154" mass="18501">IRLAVFKYVRFRQTPNEEKDKIQGLMTLIQLAISDKALVIQELPSTAKQKKDRPVDRKVTQWFQKNNLWPELQQMYDFKTIEDITTYYNDCIKSKNDDGESQYQHYSKYYLQKFNDNLLPIKQFQKIYRAMKTLFEIKQNKTKNEQDSRVCGIS</sequence>
<protein>
    <submittedName>
        <fullName evidence="2">Uncharacterized protein</fullName>
    </submittedName>
</protein>
<evidence type="ECO:0000313" key="2">
    <source>
        <dbReference type="EMBL" id="CAF1613267.1"/>
    </source>
</evidence>
<dbReference type="Proteomes" id="UP000682733">
    <property type="component" value="Unassembled WGS sequence"/>
</dbReference>
<reference evidence="2" key="1">
    <citation type="submission" date="2021-02" db="EMBL/GenBank/DDBJ databases">
        <authorList>
            <person name="Nowell W R."/>
        </authorList>
    </citation>
    <scope>NUCLEOTIDE SEQUENCE</scope>
</reference>
<name>A0A816BSD1_9BILA</name>
<dbReference type="EMBL" id="CAJOBC010105492">
    <property type="protein sequence ID" value="CAF4497877.1"/>
    <property type="molecule type" value="Genomic_DNA"/>
</dbReference>
<dbReference type="Proteomes" id="UP000681722">
    <property type="component" value="Unassembled WGS sequence"/>
</dbReference>
<dbReference type="Proteomes" id="UP000663829">
    <property type="component" value="Unassembled WGS sequence"/>
</dbReference>
<organism evidence="2 5">
    <name type="scientific">Didymodactylos carnosus</name>
    <dbReference type="NCBI Taxonomy" id="1234261"/>
    <lineage>
        <taxon>Eukaryota</taxon>
        <taxon>Metazoa</taxon>
        <taxon>Spiralia</taxon>
        <taxon>Gnathifera</taxon>
        <taxon>Rotifera</taxon>
        <taxon>Eurotatoria</taxon>
        <taxon>Bdelloidea</taxon>
        <taxon>Philodinida</taxon>
        <taxon>Philodinidae</taxon>
        <taxon>Didymodactylos</taxon>
    </lineage>
</organism>
<accession>A0A816BSD1</accession>
<dbReference type="EMBL" id="CAJOBA010065470">
    <property type="protein sequence ID" value="CAF4358766.1"/>
    <property type="molecule type" value="Genomic_DNA"/>
</dbReference>